<accession>A0A0C1U2B0</accession>
<comment type="caution">
    <text evidence="1">The sequence shown here is derived from an EMBL/GenBank/DDBJ whole genome shotgun (WGS) entry which is preliminary data.</text>
</comment>
<dbReference type="RefSeq" id="WP_039632005.1">
    <property type="nucleotide sequence ID" value="NZ_AYSO01000015.1"/>
</dbReference>
<sequence>MYSDNERNLDGDGVKEYEFVPIEPMSNTNMSKEMEEFIAMYCMMGIMPMQRNNPMGFITPMPWITDEEDSEFKIFDEEDLRGNVNESLDFLDNDLKTAQGYPGYNYLKIDRIVNRIERNNPGIFRFLESKGVPYMRARNFVRRIVRLTLMYS</sequence>
<name>A0A0C1U2B0_9CLOT</name>
<protein>
    <submittedName>
        <fullName evidence="1">Uncharacterized protein</fullName>
    </submittedName>
</protein>
<evidence type="ECO:0000313" key="2">
    <source>
        <dbReference type="Proteomes" id="UP000031366"/>
    </source>
</evidence>
<dbReference type="OrthoDB" id="1909918at2"/>
<proteinExistence type="predicted"/>
<dbReference type="Proteomes" id="UP000031366">
    <property type="component" value="Unassembled WGS sequence"/>
</dbReference>
<reference evidence="1 2" key="1">
    <citation type="journal article" date="2015" name="Infect. Genet. Evol.">
        <title>Genomic sequences of six botulinum neurotoxin-producing strains representing three clostridial species illustrate the mobility and diversity of botulinum neurotoxin genes.</title>
        <authorList>
            <person name="Smith T.J."/>
            <person name="Hill K.K."/>
            <person name="Xie G."/>
            <person name="Foley B.T."/>
            <person name="Williamson C.H."/>
            <person name="Foster J.T."/>
            <person name="Johnson S.L."/>
            <person name="Chertkov O."/>
            <person name="Teshima H."/>
            <person name="Gibbons H.S."/>
            <person name="Johnsky L.A."/>
            <person name="Karavis M.A."/>
            <person name="Smith L.A."/>
        </authorList>
    </citation>
    <scope>NUCLEOTIDE SEQUENCE [LARGE SCALE GENOMIC DNA]</scope>
    <source>
        <strain evidence="1 2">CDC 2741</strain>
    </source>
</reference>
<gene>
    <name evidence="1" type="ORF">U732_1186</name>
</gene>
<evidence type="ECO:0000313" key="1">
    <source>
        <dbReference type="EMBL" id="KIE46979.1"/>
    </source>
</evidence>
<organism evidence="1 2">
    <name type="scientific">Clostridium argentinense CDC 2741</name>
    <dbReference type="NCBI Taxonomy" id="1418104"/>
    <lineage>
        <taxon>Bacteria</taxon>
        <taxon>Bacillati</taxon>
        <taxon>Bacillota</taxon>
        <taxon>Clostridia</taxon>
        <taxon>Eubacteriales</taxon>
        <taxon>Clostridiaceae</taxon>
        <taxon>Clostridium</taxon>
    </lineage>
</organism>
<dbReference type="AlphaFoldDB" id="A0A0C1U2B0"/>
<keyword evidence="2" id="KW-1185">Reference proteome</keyword>
<dbReference type="EMBL" id="AYSO01000015">
    <property type="protein sequence ID" value="KIE46979.1"/>
    <property type="molecule type" value="Genomic_DNA"/>
</dbReference>